<organism evidence="1 2">
    <name type="scientific">Pontibacter akesuensis</name>
    <dbReference type="NCBI Taxonomy" id="388950"/>
    <lineage>
        <taxon>Bacteria</taxon>
        <taxon>Pseudomonadati</taxon>
        <taxon>Bacteroidota</taxon>
        <taxon>Cytophagia</taxon>
        <taxon>Cytophagales</taxon>
        <taxon>Hymenobacteraceae</taxon>
        <taxon>Pontibacter</taxon>
    </lineage>
</organism>
<reference evidence="2" key="1">
    <citation type="submission" date="2016-10" db="EMBL/GenBank/DDBJ databases">
        <authorList>
            <person name="Varghese N."/>
        </authorList>
    </citation>
    <scope>NUCLEOTIDE SEQUENCE [LARGE SCALE GENOMIC DNA]</scope>
    <source>
        <strain evidence="2">DSM 18820</strain>
    </source>
</reference>
<accession>A0A1I7FLV3</accession>
<evidence type="ECO:0000313" key="1">
    <source>
        <dbReference type="EMBL" id="SFU37182.1"/>
    </source>
</evidence>
<keyword evidence="2" id="KW-1185">Reference proteome</keyword>
<dbReference type="EMBL" id="FPCA01000001">
    <property type="protein sequence ID" value="SFU37182.1"/>
    <property type="molecule type" value="Genomic_DNA"/>
</dbReference>
<name>A0A1I7FLV3_9BACT</name>
<protein>
    <submittedName>
        <fullName evidence="1">Uncharacterized protein</fullName>
    </submittedName>
</protein>
<proteinExistence type="predicted"/>
<gene>
    <name evidence="1" type="ORF">SAMN04487941_0309</name>
</gene>
<sequence length="59" mass="6468">MIDSSLVIIYWYVCVQSYKSQAILGSGCCFLHALRRPAYKSPNCGLISSSSTTLFSDSV</sequence>
<dbReference type="Proteomes" id="UP000182491">
    <property type="component" value="Unassembled WGS sequence"/>
</dbReference>
<dbReference type="AlphaFoldDB" id="A0A1I7FLV3"/>
<evidence type="ECO:0000313" key="2">
    <source>
        <dbReference type="Proteomes" id="UP000182491"/>
    </source>
</evidence>